<comment type="caution">
    <text evidence="5">The sequence shown here is derived from an EMBL/GenBank/DDBJ whole genome shotgun (WGS) entry which is preliminary data.</text>
</comment>
<sequence>MQINTLIAQQIVARATKIIQFPVNVMDDLGQIIGSSDAARLHHTHEGALLAINDNRIVEIDQAMASTLSGVKEGINLPIVYQDEVIGVVGISGSPDEVRRYGELVKMTAELIVEHEAMLAQIQWDKRHREELLLQLIQGSSLSEAQLLSVAQNLKLDLAQPRVAVAVKVIPKVGQILSLEQQQRLTQLFESATQDNIVGMVSLASNDWVLLKPVRLKEGVWQHQHDRIELEKLLHNVEQQSGVSATIAVGEYFPGVEGLARSYDTAKATLDFTANKTSRVLFYHRHKLAVLVAGLQQDEWRRAQLVAPLEKLQQESKSVLFNTLQVYLMHDCDLSLTCEALSIHRNTLRYRLEKIEQLTELKLNQMEHRVLLYLGYKCW</sequence>
<dbReference type="InterPro" id="IPR051448">
    <property type="entry name" value="CdaR-like_regulators"/>
</dbReference>
<dbReference type="Gene3D" id="1.10.10.2840">
    <property type="entry name" value="PucR C-terminal helix-turn-helix domain"/>
    <property type="match status" value="1"/>
</dbReference>
<dbReference type="Pfam" id="PF17853">
    <property type="entry name" value="GGDEF_2"/>
    <property type="match status" value="1"/>
</dbReference>
<dbReference type="Proteomes" id="UP000006228">
    <property type="component" value="Unassembled WGS sequence"/>
</dbReference>
<dbReference type="PANTHER" id="PTHR33744">
    <property type="entry name" value="CARBOHYDRATE DIACID REGULATOR"/>
    <property type="match status" value="1"/>
</dbReference>
<dbReference type="PANTHER" id="PTHR33744:SF15">
    <property type="entry name" value="CARBOHYDRATE DIACID REGULATOR"/>
    <property type="match status" value="1"/>
</dbReference>
<feature type="domain" description="PucR C-terminal helix-turn-helix" evidence="3">
    <location>
        <begin position="320"/>
        <end position="377"/>
    </location>
</feature>
<dbReference type="Pfam" id="PF13556">
    <property type="entry name" value="HTH_30"/>
    <property type="match status" value="1"/>
</dbReference>
<dbReference type="InterPro" id="IPR008599">
    <property type="entry name" value="Diacid_rec"/>
</dbReference>
<proteinExistence type="inferred from homology"/>
<gene>
    <name evidence="5" type="ORF">VISI1226_12231</name>
</gene>
<dbReference type="EMBL" id="AEVT01000018">
    <property type="protein sequence ID" value="EGA71551.1"/>
    <property type="molecule type" value="Genomic_DNA"/>
</dbReference>
<accession>E8M2P3</accession>
<dbReference type="GeneID" id="95568069"/>
<evidence type="ECO:0000313" key="6">
    <source>
        <dbReference type="Proteomes" id="UP000006228"/>
    </source>
</evidence>
<evidence type="ECO:0000259" key="4">
    <source>
        <dbReference type="Pfam" id="PF17853"/>
    </source>
</evidence>
<evidence type="ECO:0000259" key="2">
    <source>
        <dbReference type="Pfam" id="PF05651"/>
    </source>
</evidence>
<dbReference type="eggNOG" id="COG3835">
    <property type="taxonomic scope" value="Bacteria"/>
</dbReference>
<dbReference type="InterPro" id="IPR041522">
    <property type="entry name" value="CdaR_GGDEF"/>
</dbReference>
<dbReference type="Pfam" id="PF05651">
    <property type="entry name" value="Diacid_rec"/>
    <property type="match status" value="1"/>
</dbReference>
<protein>
    <submittedName>
        <fullName evidence="5">Putative sugar diacid utilization regulator</fullName>
    </submittedName>
</protein>
<organism evidence="5 6">
    <name type="scientific">Vibrio sinaloensis DSM 21326</name>
    <dbReference type="NCBI Taxonomy" id="945550"/>
    <lineage>
        <taxon>Bacteria</taxon>
        <taxon>Pseudomonadati</taxon>
        <taxon>Pseudomonadota</taxon>
        <taxon>Gammaproteobacteria</taxon>
        <taxon>Vibrionales</taxon>
        <taxon>Vibrionaceae</taxon>
        <taxon>Vibrio</taxon>
        <taxon>Vibrio oreintalis group</taxon>
    </lineage>
</organism>
<dbReference type="OrthoDB" id="9792148at2"/>
<name>E8M2P3_PHOS4</name>
<evidence type="ECO:0000313" key="5">
    <source>
        <dbReference type="EMBL" id="EGA71551.1"/>
    </source>
</evidence>
<reference evidence="5 6" key="1">
    <citation type="journal article" date="2012" name="Int. J. Syst. Evol. Microbiol.">
        <title>Vibrio caribbeanicus sp. nov., isolated from the marine sponge Scleritoderma cyanea.</title>
        <authorList>
            <person name="Hoffmann M."/>
            <person name="Monday S.R."/>
            <person name="Allard M.W."/>
            <person name="Strain E.A."/>
            <person name="Whittaker P."/>
            <person name="Naum M."/>
            <person name="McCarthy P.J."/>
            <person name="Lopez J.V."/>
            <person name="Fischer M."/>
            <person name="Brown E.W."/>
        </authorList>
    </citation>
    <scope>NUCLEOTIDE SEQUENCE [LARGE SCALE GENOMIC DNA]</scope>
    <source>
        <strain evidence="6">DSMZ 21326</strain>
    </source>
</reference>
<evidence type="ECO:0000259" key="3">
    <source>
        <dbReference type="Pfam" id="PF13556"/>
    </source>
</evidence>
<feature type="domain" description="CdaR GGDEF-like" evidence="4">
    <location>
        <begin position="143"/>
        <end position="271"/>
    </location>
</feature>
<dbReference type="RefSeq" id="WP_008074192.1">
    <property type="nucleotide sequence ID" value="NZ_AEVT01000018.1"/>
</dbReference>
<dbReference type="InterPro" id="IPR042070">
    <property type="entry name" value="PucR_C-HTH_sf"/>
</dbReference>
<comment type="similarity">
    <text evidence="1">Belongs to the CdaR family.</text>
</comment>
<dbReference type="InterPro" id="IPR025736">
    <property type="entry name" value="PucR_C-HTH_dom"/>
</dbReference>
<dbReference type="AlphaFoldDB" id="E8M2P3"/>
<evidence type="ECO:0000256" key="1">
    <source>
        <dbReference type="ARBA" id="ARBA00006754"/>
    </source>
</evidence>
<feature type="domain" description="Putative sugar diacid recognition" evidence="2">
    <location>
        <begin position="5"/>
        <end position="136"/>
    </location>
</feature>